<evidence type="ECO:0000256" key="1">
    <source>
        <dbReference type="SAM" id="Phobius"/>
    </source>
</evidence>
<protein>
    <submittedName>
        <fullName evidence="2">TIGR02117 family protein</fullName>
    </submittedName>
</protein>
<name>A0ABW5ILV3_9BACT</name>
<keyword evidence="3" id="KW-1185">Reference proteome</keyword>
<organism evidence="2 3">
    <name type="scientific">Pontibacter locisalis</name>
    <dbReference type="NCBI Taxonomy" id="1719035"/>
    <lineage>
        <taxon>Bacteria</taxon>
        <taxon>Pseudomonadati</taxon>
        <taxon>Bacteroidota</taxon>
        <taxon>Cytophagia</taxon>
        <taxon>Cytophagales</taxon>
        <taxon>Hymenobacteraceae</taxon>
        <taxon>Pontibacter</taxon>
    </lineage>
</organism>
<accession>A0ABW5ILV3</accession>
<feature type="transmembrane region" description="Helical" evidence="1">
    <location>
        <begin position="12"/>
        <end position="33"/>
    </location>
</feature>
<sequence>MRKWIYKIWTTLLWVASSVLSLTALFFVAAFILSSIPVNSSLAQSTEEDAIEIFVTSNGVHTDIVVPVVTPYLDWRSKLPLHHFEHVDSSYSYISFGWGDRRFYMQTPEWSDLTPEVAITAALWPTPTAMHVAYIRSGLAPTKRQQPVKITPDQYIELIKYIDSSFQKQNGSYLHIAGTGYTSNDTFYEAHGKFHLLKNCNNWVNSGLKAMGMEAALWAPLPFAVMRYLR</sequence>
<dbReference type="EMBL" id="JBHULU010000015">
    <property type="protein sequence ID" value="MFD2514313.1"/>
    <property type="molecule type" value="Genomic_DNA"/>
</dbReference>
<dbReference type="RefSeq" id="WP_377506653.1">
    <property type="nucleotide sequence ID" value="NZ_JBHULU010000015.1"/>
</dbReference>
<dbReference type="Proteomes" id="UP001597544">
    <property type="component" value="Unassembled WGS sequence"/>
</dbReference>
<reference evidence="3" key="1">
    <citation type="journal article" date="2019" name="Int. J. Syst. Evol. Microbiol.">
        <title>The Global Catalogue of Microorganisms (GCM) 10K type strain sequencing project: providing services to taxonomists for standard genome sequencing and annotation.</title>
        <authorList>
            <consortium name="The Broad Institute Genomics Platform"/>
            <consortium name="The Broad Institute Genome Sequencing Center for Infectious Disease"/>
            <person name="Wu L."/>
            <person name="Ma J."/>
        </authorList>
    </citation>
    <scope>NUCLEOTIDE SEQUENCE [LARGE SCALE GENOMIC DNA]</scope>
    <source>
        <strain evidence="3">KCTC 42498</strain>
    </source>
</reference>
<gene>
    <name evidence="2" type="ORF">ACFSRY_10585</name>
</gene>
<proteinExistence type="predicted"/>
<dbReference type="Pfam" id="PF09601">
    <property type="entry name" value="DUF2459"/>
    <property type="match status" value="1"/>
</dbReference>
<keyword evidence="1" id="KW-1133">Transmembrane helix</keyword>
<keyword evidence="1" id="KW-0812">Transmembrane</keyword>
<comment type="caution">
    <text evidence="2">The sequence shown here is derived from an EMBL/GenBank/DDBJ whole genome shotgun (WGS) entry which is preliminary data.</text>
</comment>
<dbReference type="NCBIfam" id="TIGR02117">
    <property type="entry name" value="chp_urease_rgn"/>
    <property type="match status" value="1"/>
</dbReference>
<keyword evidence="1" id="KW-0472">Membrane</keyword>
<evidence type="ECO:0000313" key="2">
    <source>
        <dbReference type="EMBL" id="MFD2514313.1"/>
    </source>
</evidence>
<dbReference type="InterPro" id="IPR011727">
    <property type="entry name" value="CHP02117"/>
</dbReference>
<evidence type="ECO:0000313" key="3">
    <source>
        <dbReference type="Proteomes" id="UP001597544"/>
    </source>
</evidence>